<comment type="caution">
    <text evidence="5">The sequence shown here is derived from an EMBL/GenBank/DDBJ whole genome shotgun (WGS) entry which is preliminary data.</text>
</comment>
<evidence type="ECO:0000256" key="3">
    <source>
        <dbReference type="PROSITE-ProRule" id="PRU00221"/>
    </source>
</evidence>
<dbReference type="PANTHER" id="PTHR16038">
    <property type="entry name" value="NOP SEVEN ASSOCIATED PROTEIN 1"/>
    <property type="match status" value="1"/>
</dbReference>
<feature type="compositionally biased region" description="Basic and acidic residues" evidence="4">
    <location>
        <begin position="369"/>
        <end position="379"/>
    </location>
</feature>
<accession>A0AAV9D4J1</accession>
<feature type="compositionally biased region" description="Basic residues" evidence="4">
    <location>
        <begin position="439"/>
        <end position="450"/>
    </location>
</feature>
<dbReference type="SUPFAM" id="SSF50998">
    <property type="entry name" value="Quinoprotein alcohol dehydrogenase-like"/>
    <property type="match status" value="1"/>
</dbReference>
<evidence type="ECO:0000256" key="4">
    <source>
        <dbReference type="SAM" id="MobiDB-lite"/>
    </source>
</evidence>
<sequence>MPRTSVVESPGCPPLRVLTTDVLGLIKVVEVREKLGVPKVVETWGSPNTSQSALMASIADSKYNPLLAVARRNGLVELFNPLNGDALASVRVIETSSTQPATSGDDSITGLHLFKREKLDQQSRSCTLLACTENRKASLRTIDLSNLSAGSQSTDSPKTWDISGAGKVLCCAVDGDEKFALFGGKGIEVNLWDLENCTKTWAAKSPPRNSLDLFTPTWFTAATFLCKNDHRKFAAGTNNHQVRIYDISAQRRPVISFEFRETAIKAVAAELDGNTVYVGNGTGDLASFDIRTGRLLGSFVGKCSGSIRSIVKHPELPVLASCGLDSYVRFWDTRTRQLLYAVFLKQHLTSVVVDTNFSYEETAANPSDESGKVLSVDHTEDGDEEDIESPTERKMSSKEKKRSKKKHKSEVQGDNDPHLELNNIEAVESMNENTGERGQRKRSKHRKSKQRNSGDDGGKDDEDSDSDGQCEKLKHIKLKKRHTLYDGDGGDGDRKRKKKLKHKKLKKRVDDGADDDECSLVLKNLID</sequence>
<dbReference type="AlphaFoldDB" id="A0AAV9D4J1"/>
<dbReference type="InterPro" id="IPR001680">
    <property type="entry name" value="WD40_rpt"/>
</dbReference>
<keyword evidence="2" id="KW-0677">Repeat</keyword>
<evidence type="ECO:0008006" key="7">
    <source>
        <dbReference type="Google" id="ProtNLM"/>
    </source>
</evidence>
<dbReference type="Proteomes" id="UP001180020">
    <property type="component" value="Unassembled WGS sequence"/>
</dbReference>
<organism evidence="5 6">
    <name type="scientific">Acorus calamus</name>
    <name type="common">Sweet flag</name>
    <dbReference type="NCBI Taxonomy" id="4465"/>
    <lineage>
        <taxon>Eukaryota</taxon>
        <taxon>Viridiplantae</taxon>
        <taxon>Streptophyta</taxon>
        <taxon>Embryophyta</taxon>
        <taxon>Tracheophyta</taxon>
        <taxon>Spermatophyta</taxon>
        <taxon>Magnoliopsida</taxon>
        <taxon>Liliopsida</taxon>
        <taxon>Acoraceae</taxon>
        <taxon>Acorus</taxon>
    </lineage>
</organism>
<feature type="repeat" description="WD" evidence="3">
    <location>
        <begin position="300"/>
        <end position="341"/>
    </location>
</feature>
<keyword evidence="6" id="KW-1185">Reference proteome</keyword>
<dbReference type="PROSITE" id="PS00678">
    <property type="entry name" value="WD_REPEATS_1"/>
    <property type="match status" value="1"/>
</dbReference>
<feature type="compositionally biased region" description="Acidic residues" evidence="4">
    <location>
        <begin position="458"/>
        <end position="468"/>
    </location>
</feature>
<dbReference type="GO" id="GO:0030687">
    <property type="term" value="C:preribosome, large subunit precursor"/>
    <property type="evidence" value="ECO:0007669"/>
    <property type="project" value="TreeGrafter"/>
</dbReference>
<evidence type="ECO:0000256" key="2">
    <source>
        <dbReference type="ARBA" id="ARBA00022737"/>
    </source>
</evidence>
<dbReference type="GO" id="GO:0042273">
    <property type="term" value="P:ribosomal large subunit biogenesis"/>
    <property type="evidence" value="ECO:0007669"/>
    <property type="project" value="InterPro"/>
</dbReference>
<reference evidence="5" key="2">
    <citation type="submission" date="2023-06" db="EMBL/GenBank/DDBJ databases">
        <authorList>
            <person name="Ma L."/>
            <person name="Liu K.-W."/>
            <person name="Li Z."/>
            <person name="Hsiao Y.-Y."/>
            <person name="Qi Y."/>
            <person name="Fu T."/>
            <person name="Tang G."/>
            <person name="Zhang D."/>
            <person name="Sun W.-H."/>
            <person name="Liu D.-K."/>
            <person name="Li Y."/>
            <person name="Chen G.-Z."/>
            <person name="Liu X.-D."/>
            <person name="Liao X.-Y."/>
            <person name="Jiang Y.-T."/>
            <person name="Yu X."/>
            <person name="Hao Y."/>
            <person name="Huang J."/>
            <person name="Zhao X.-W."/>
            <person name="Ke S."/>
            <person name="Chen Y.-Y."/>
            <person name="Wu W.-L."/>
            <person name="Hsu J.-L."/>
            <person name="Lin Y.-F."/>
            <person name="Huang M.-D."/>
            <person name="Li C.-Y."/>
            <person name="Huang L."/>
            <person name="Wang Z.-W."/>
            <person name="Zhao X."/>
            <person name="Zhong W.-Y."/>
            <person name="Peng D.-H."/>
            <person name="Ahmad S."/>
            <person name="Lan S."/>
            <person name="Zhang J.-S."/>
            <person name="Tsai W.-C."/>
            <person name="Van De Peer Y."/>
            <person name="Liu Z.-J."/>
        </authorList>
    </citation>
    <scope>NUCLEOTIDE SEQUENCE</scope>
    <source>
        <strain evidence="5">CP</strain>
        <tissue evidence="5">Leaves</tissue>
    </source>
</reference>
<dbReference type="InterPro" id="IPR015943">
    <property type="entry name" value="WD40/YVTN_repeat-like_dom_sf"/>
</dbReference>
<evidence type="ECO:0000313" key="6">
    <source>
        <dbReference type="Proteomes" id="UP001180020"/>
    </source>
</evidence>
<dbReference type="CDD" id="cd22857">
    <property type="entry name" value="WDR74"/>
    <property type="match status" value="1"/>
</dbReference>
<evidence type="ECO:0000313" key="5">
    <source>
        <dbReference type="EMBL" id="KAK1295028.1"/>
    </source>
</evidence>
<dbReference type="InterPro" id="IPR011047">
    <property type="entry name" value="Quinoprotein_ADH-like_sf"/>
</dbReference>
<dbReference type="Pfam" id="PF00400">
    <property type="entry name" value="WD40"/>
    <property type="match status" value="1"/>
</dbReference>
<dbReference type="Gene3D" id="2.130.10.10">
    <property type="entry name" value="YVTN repeat-like/Quinoprotein amine dehydrogenase"/>
    <property type="match status" value="1"/>
</dbReference>
<dbReference type="InterPro" id="IPR019775">
    <property type="entry name" value="WD40_repeat_CS"/>
</dbReference>
<feature type="compositionally biased region" description="Basic and acidic residues" evidence="4">
    <location>
        <begin position="409"/>
        <end position="419"/>
    </location>
</feature>
<dbReference type="InterPro" id="IPR037379">
    <property type="entry name" value="WDR74/Nsa1"/>
</dbReference>
<evidence type="ECO:0000256" key="1">
    <source>
        <dbReference type="ARBA" id="ARBA00022574"/>
    </source>
</evidence>
<feature type="compositionally biased region" description="Basic residues" evidence="4">
    <location>
        <begin position="495"/>
        <end position="507"/>
    </location>
</feature>
<dbReference type="GO" id="GO:0005730">
    <property type="term" value="C:nucleolus"/>
    <property type="evidence" value="ECO:0007669"/>
    <property type="project" value="InterPro"/>
</dbReference>
<gene>
    <name evidence="5" type="ORF">QJS10_CPA16g00214</name>
</gene>
<dbReference type="EMBL" id="JAUJYO010000016">
    <property type="protein sequence ID" value="KAK1295028.1"/>
    <property type="molecule type" value="Genomic_DNA"/>
</dbReference>
<dbReference type="PANTHER" id="PTHR16038:SF4">
    <property type="entry name" value="WD REPEAT-CONTAINING PROTEIN 74"/>
    <property type="match status" value="1"/>
</dbReference>
<proteinExistence type="predicted"/>
<protein>
    <recommendedName>
        <fullName evidence="7">Transducin/WD40 repeat-like superfamily protein</fullName>
    </recommendedName>
</protein>
<feature type="compositionally biased region" description="Basic residues" evidence="4">
    <location>
        <begin position="399"/>
        <end position="408"/>
    </location>
</feature>
<dbReference type="SMART" id="SM00320">
    <property type="entry name" value="WD40"/>
    <property type="match status" value="4"/>
</dbReference>
<name>A0AAV9D4J1_ACOCL</name>
<keyword evidence="1 3" id="KW-0853">WD repeat</keyword>
<dbReference type="PROSITE" id="PS50082">
    <property type="entry name" value="WD_REPEATS_2"/>
    <property type="match status" value="1"/>
</dbReference>
<feature type="region of interest" description="Disordered" evidence="4">
    <location>
        <begin position="362"/>
        <end position="513"/>
    </location>
</feature>
<feature type="compositionally biased region" description="Acidic residues" evidence="4">
    <location>
        <begin position="380"/>
        <end position="389"/>
    </location>
</feature>
<reference evidence="5" key="1">
    <citation type="journal article" date="2023" name="Nat. Commun.">
        <title>Diploid and tetraploid genomes of Acorus and the evolution of monocots.</title>
        <authorList>
            <person name="Ma L."/>
            <person name="Liu K.W."/>
            <person name="Li Z."/>
            <person name="Hsiao Y.Y."/>
            <person name="Qi Y."/>
            <person name="Fu T."/>
            <person name="Tang G.D."/>
            <person name="Zhang D."/>
            <person name="Sun W.H."/>
            <person name="Liu D.K."/>
            <person name="Li Y."/>
            <person name="Chen G.Z."/>
            <person name="Liu X.D."/>
            <person name="Liao X.Y."/>
            <person name="Jiang Y.T."/>
            <person name="Yu X."/>
            <person name="Hao Y."/>
            <person name="Huang J."/>
            <person name="Zhao X.W."/>
            <person name="Ke S."/>
            <person name="Chen Y.Y."/>
            <person name="Wu W.L."/>
            <person name="Hsu J.L."/>
            <person name="Lin Y.F."/>
            <person name="Huang M.D."/>
            <person name="Li C.Y."/>
            <person name="Huang L."/>
            <person name="Wang Z.W."/>
            <person name="Zhao X."/>
            <person name="Zhong W.Y."/>
            <person name="Peng D.H."/>
            <person name="Ahmad S."/>
            <person name="Lan S."/>
            <person name="Zhang J.S."/>
            <person name="Tsai W.C."/>
            <person name="Van de Peer Y."/>
            <person name="Liu Z.J."/>
        </authorList>
    </citation>
    <scope>NUCLEOTIDE SEQUENCE</scope>
    <source>
        <strain evidence="5">CP</strain>
    </source>
</reference>